<accession>A0AAD9SDE2</accession>
<keyword evidence="2" id="KW-1185">Reference proteome</keyword>
<comment type="caution">
    <text evidence="1">The sequence shown here is derived from an EMBL/GenBank/DDBJ whole genome shotgun (WGS) entry which is preliminary data.</text>
</comment>
<evidence type="ECO:0000313" key="2">
    <source>
        <dbReference type="Proteomes" id="UP001265746"/>
    </source>
</evidence>
<reference evidence="1" key="1">
    <citation type="submission" date="2023-06" db="EMBL/GenBank/DDBJ databases">
        <authorList>
            <person name="Noh H."/>
        </authorList>
    </citation>
    <scope>NUCLEOTIDE SEQUENCE</scope>
    <source>
        <strain evidence="1">DUCC20226</strain>
    </source>
</reference>
<organism evidence="1 2">
    <name type="scientific">Phomopsis amygdali</name>
    <name type="common">Fusicoccum amygdali</name>
    <dbReference type="NCBI Taxonomy" id="1214568"/>
    <lineage>
        <taxon>Eukaryota</taxon>
        <taxon>Fungi</taxon>
        <taxon>Dikarya</taxon>
        <taxon>Ascomycota</taxon>
        <taxon>Pezizomycotina</taxon>
        <taxon>Sordariomycetes</taxon>
        <taxon>Sordariomycetidae</taxon>
        <taxon>Diaporthales</taxon>
        <taxon>Diaporthaceae</taxon>
        <taxon>Diaporthe</taxon>
    </lineage>
</organism>
<dbReference type="EMBL" id="JAUJFL010000005">
    <property type="protein sequence ID" value="KAK2603353.1"/>
    <property type="molecule type" value="Genomic_DNA"/>
</dbReference>
<sequence>MAHPMQSDRLAYLFEDDIHSSEASNSGAITLSPADAVKQAVHALLAFQATKTKEYIDEAVELAQHATDSAPSGDDKFAEYLTTLGAILNHHYKAFGDESSLHGAVEAARRAVEVSKHDDPNLDMYIHNLETALAQRYHHSSDNKHVDESISIMQHVSDQLSPGSRAAALYPLLKFQTLSFENTSDERRLDEAISTNRLLLDTSDKDDRIDLLWNLGELCDWRLDRHGTGEHLDESIRIWHGFLEATPAEDDRRCYVFQTLNMHYSKRYLQSECLEDLRQVIEFSQKTIGATDNADLLLRLSLLGHLAQKFMMWYSREKEFPPLDESILDRHLGGNKTDSDDHAEKAFWLYKLSSGLEERVSRMEPSQNSLNDLEISMLLVYEALELTCDQHGYWEEMVIALRRRQRLWSDRTGKIPDTPETATVRFRSGTKLLELNHTLMHKDLLRTPYWIMHDDLDAIEDEAREPTIRQCLVGDVEVINDKHSLIQL</sequence>
<evidence type="ECO:0000313" key="1">
    <source>
        <dbReference type="EMBL" id="KAK2603353.1"/>
    </source>
</evidence>
<dbReference type="Proteomes" id="UP001265746">
    <property type="component" value="Unassembled WGS sequence"/>
</dbReference>
<proteinExistence type="predicted"/>
<protein>
    <submittedName>
        <fullName evidence="1">Uncharacterized protein</fullName>
    </submittedName>
</protein>
<dbReference type="AlphaFoldDB" id="A0AAD9SDE2"/>
<name>A0AAD9SDE2_PHOAM</name>
<gene>
    <name evidence="1" type="ORF">N8I77_009817</name>
</gene>